<dbReference type="GO" id="GO:0016020">
    <property type="term" value="C:membrane"/>
    <property type="evidence" value="ECO:0007669"/>
    <property type="project" value="UniProtKB-SubCell"/>
</dbReference>
<gene>
    <name evidence="8" type="ORF">ERL59_15900</name>
</gene>
<dbReference type="GO" id="GO:0017004">
    <property type="term" value="P:cytochrome complex assembly"/>
    <property type="evidence" value="ECO:0007669"/>
    <property type="project" value="UniProtKB-KW"/>
</dbReference>
<evidence type="ECO:0000256" key="3">
    <source>
        <dbReference type="ARBA" id="ARBA00022748"/>
    </source>
</evidence>
<feature type="transmembrane region" description="Helical" evidence="6">
    <location>
        <begin position="123"/>
        <end position="145"/>
    </location>
</feature>
<dbReference type="RefSeq" id="WP_160647245.1">
    <property type="nucleotide sequence ID" value="NZ_SIJB01000032.1"/>
</dbReference>
<dbReference type="Pfam" id="PF05140">
    <property type="entry name" value="ResB"/>
    <property type="match status" value="1"/>
</dbReference>
<dbReference type="PANTHER" id="PTHR31566">
    <property type="entry name" value="CYTOCHROME C BIOGENESIS PROTEIN CCS1, CHLOROPLASTIC"/>
    <property type="match status" value="1"/>
</dbReference>
<evidence type="ECO:0000313" key="9">
    <source>
        <dbReference type="Proteomes" id="UP000448943"/>
    </source>
</evidence>
<dbReference type="PANTHER" id="PTHR31566:SF0">
    <property type="entry name" value="CYTOCHROME C BIOGENESIS PROTEIN CCS1, CHLOROPLASTIC"/>
    <property type="match status" value="1"/>
</dbReference>
<reference evidence="8 9" key="1">
    <citation type="submission" date="2019-01" db="EMBL/GenBank/DDBJ databases">
        <title>Chengkuizengella sp. nov., isolated from deep-sea sediment of East Pacific Ocean.</title>
        <authorList>
            <person name="Yang J."/>
            <person name="Lai Q."/>
            <person name="Shao Z."/>
        </authorList>
    </citation>
    <scope>NUCLEOTIDE SEQUENCE [LARGE SCALE GENOMIC DNA]</scope>
    <source>
        <strain evidence="8 9">YPA3-1-1</strain>
    </source>
</reference>
<protein>
    <submittedName>
        <fullName evidence="8">Cytochrome c biogenesis protein ResB</fullName>
    </submittedName>
</protein>
<name>A0A6N9Q6X8_9BACL</name>
<feature type="transmembrane region" description="Helical" evidence="6">
    <location>
        <begin position="482"/>
        <end position="503"/>
    </location>
</feature>
<keyword evidence="4 6" id="KW-1133">Transmembrane helix</keyword>
<dbReference type="EMBL" id="SIJB01000032">
    <property type="protein sequence ID" value="NBI30433.1"/>
    <property type="molecule type" value="Genomic_DNA"/>
</dbReference>
<dbReference type="OrthoDB" id="9770923at2"/>
<keyword evidence="2 6" id="KW-0812">Transmembrane</keyword>
<dbReference type="InterPro" id="IPR023494">
    <property type="entry name" value="Cyt_c_bgen_Ccs1/CcsB/ResB"/>
</dbReference>
<dbReference type="Proteomes" id="UP000448943">
    <property type="component" value="Unassembled WGS sequence"/>
</dbReference>
<keyword evidence="3" id="KW-0201">Cytochrome c-type biogenesis</keyword>
<organism evidence="8 9">
    <name type="scientific">Chengkuizengella marina</name>
    <dbReference type="NCBI Taxonomy" id="2507566"/>
    <lineage>
        <taxon>Bacteria</taxon>
        <taxon>Bacillati</taxon>
        <taxon>Bacillota</taxon>
        <taxon>Bacilli</taxon>
        <taxon>Bacillales</taxon>
        <taxon>Paenibacillaceae</taxon>
        <taxon>Chengkuizengella</taxon>
    </lineage>
</organism>
<evidence type="ECO:0000313" key="8">
    <source>
        <dbReference type="EMBL" id="NBI30433.1"/>
    </source>
</evidence>
<evidence type="ECO:0000259" key="7">
    <source>
        <dbReference type="Pfam" id="PF05140"/>
    </source>
</evidence>
<feature type="transmembrane region" description="Helical" evidence="6">
    <location>
        <begin position="67"/>
        <end position="85"/>
    </location>
</feature>
<comment type="caution">
    <text evidence="8">The sequence shown here is derived from an EMBL/GenBank/DDBJ whole genome shotgun (WGS) entry which is preliminary data.</text>
</comment>
<proteinExistence type="predicted"/>
<accession>A0A6N9Q6X8</accession>
<evidence type="ECO:0000256" key="5">
    <source>
        <dbReference type="ARBA" id="ARBA00023136"/>
    </source>
</evidence>
<keyword evidence="5 6" id="KW-0472">Membrane</keyword>
<feature type="domain" description="ResB-like" evidence="7">
    <location>
        <begin position="65"/>
        <end position="534"/>
    </location>
</feature>
<sequence>MIQNTKCECGHQNPVNTVLCESCGKPLIEDQSMETLEMRYDGAVRRSQRENKTIIDRVWSFFSSVKVAIYLIFFTLCGASLGTIYPQESTFINIDPSTYYPETYGTMGSIYYMLGLSHTYETWWFKLLLIMIGTSLVICSLDRVLPLYRALNKQKIRKHDQFIRRQKVVYTGDIKEIQNEKDAELWVNEFSGILKKKFYRVTTDGRSLLAEKNRFSRWGPYINHIGLIIFLLAVLLRLIVSPWYMEEYISVLDGEIEQIPGTNYYVENERFIVEFYSEDELSEKTVEKGKIIPKLFATEAVLYECVKNCNDPIKDPVLEEVKKHSIQVNEPLEYEGLLIYQMGYEETPILNSVNATLKNRESNEEYGQFILEMDNPKSTYEVGDYQLELIGYYPDFTFINGEAGTKSSKPNTPAFIFSIHGPGMPDKGEINMYFPLPQHKVTYQEDQINIAAGSTLVIDVESMQDVDFSLYTSFLSARKDTILPMIWIGLSISMIGLILGFYWNHRRIWLKFNKNQLLLGAHSNKNWFGLRKEVAQALHKSGIEVEAKSLENEVKDS</sequence>
<dbReference type="AlphaFoldDB" id="A0A6N9Q6X8"/>
<feature type="transmembrane region" description="Helical" evidence="6">
    <location>
        <begin position="221"/>
        <end position="245"/>
    </location>
</feature>
<keyword evidence="9" id="KW-1185">Reference proteome</keyword>
<comment type="subcellular location">
    <subcellularLocation>
        <location evidence="1">Membrane</location>
        <topology evidence="1">Multi-pass membrane protein</topology>
    </subcellularLocation>
</comment>
<evidence type="ECO:0000256" key="4">
    <source>
        <dbReference type="ARBA" id="ARBA00022989"/>
    </source>
</evidence>
<evidence type="ECO:0000256" key="6">
    <source>
        <dbReference type="SAM" id="Phobius"/>
    </source>
</evidence>
<evidence type="ECO:0000256" key="2">
    <source>
        <dbReference type="ARBA" id="ARBA00022692"/>
    </source>
</evidence>
<dbReference type="InterPro" id="IPR007816">
    <property type="entry name" value="ResB-like_domain"/>
</dbReference>
<evidence type="ECO:0000256" key="1">
    <source>
        <dbReference type="ARBA" id="ARBA00004141"/>
    </source>
</evidence>